<evidence type="ECO:0000313" key="1">
    <source>
        <dbReference type="EMBL" id="HAN25820.1"/>
    </source>
</evidence>
<comment type="caution">
    <text evidence="1">The sequence shown here is derived from an EMBL/GenBank/DDBJ whole genome shotgun (WGS) entry which is preliminary data.</text>
</comment>
<sequence length="82" mass="9233">MLITATAERNERPDLVDGEIEWVRYEREVMHAAVNRLRAGRGLPPVPVELIVRAEKLANGHFDYVAKFALGAADIAHERSPR</sequence>
<reference evidence="1 2" key="1">
    <citation type="journal article" date="2018" name="Nat. Biotechnol.">
        <title>A standardized bacterial taxonomy based on genome phylogeny substantially revises the tree of life.</title>
        <authorList>
            <person name="Parks D.H."/>
            <person name="Chuvochina M."/>
            <person name="Waite D.W."/>
            <person name="Rinke C."/>
            <person name="Skarshewski A."/>
            <person name="Chaumeil P.A."/>
            <person name="Hugenholtz P."/>
        </authorList>
    </citation>
    <scope>NUCLEOTIDE SEQUENCE [LARGE SCALE GENOMIC DNA]</scope>
    <source>
        <strain evidence="1">UBA9152</strain>
    </source>
</reference>
<dbReference type="EMBL" id="DMNG01000260">
    <property type="protein sequence ID" value="HAN25820.1"/>
    <property type="molecule type" value="Genomic_DNA"/>
</dbReference>
<dbReference type="AlphaFoldDB" id="A0A3C1KGJ5"/>
<evidence type="ECO:0000313" key="2">
    <source>
        <dbReference type="Proteomes" id="UP000257479"/>
    </source>
</evidence>
<name>A0A3C1KGJ5_9MICO</name>
<proteinExistence type="predicted"/>
<gene>
    <name evidence="1" type="ORF">DCP95_14815</name>
</gene>
<protein>
    <submittedName>
        <fullName evidence="1">Uncharacterized protein</fullName>
    </submittedName>
</protein>
<accession>A0A3C1KGJ5</accession>
<organism evidence="1 2">
    <name type="scientific">Microbacterium ginsengisoli</name>
    <dbReference type="NCBI Taxonomy" id="400772"/>
    <lineage>
        <taxon>Bacteria</taxon>
        <taxon>Bacillati</taxon>
        <taxon>Actinomycetota</taxon>
        <taxon>Actinomycetes</taxon>
        <taxon>Micrococcales</taxon>
        <taxon>Microbacteriaceae</taxon>
        <taxon>Microbacterium</taxon>
    </lineage>
</organism>
<dbReference type="Proteomes" id="UP000257479">
    <property type="component" value="Unassembled WGS sequence"/>
</dbReference>